<evidence type="ECO:0000256" key="11">
    <source>
        <dbReference type="HAMAP-Rule" id="MF_00848"/>
    </source>
</evidence>
<dbReference type="PROSITE" id="PS00211">
    <property type="entry name" value="ABC_TRANSPORTER_1"/>
    <property type="match status" value="2"/>
</dbReference>
<dbReference type="SUPFAM" id="SSF52540">
    <property type="entry name" value="P-loop containing nucleoside triphosphate hydrolases"/>
    <property type="match status" value="2"/>
</dbReference>
<dbReference type="InterPro" id="IPR051309">
    <property type="entry name" value="ABCF_ATPase"/>
</dbReference>
<name>A0A520S2T3_9GAMM</name>
<keyword evidence="2 11" id="KW-0677">Repeat</keyword>
<dbReference type="InterPro" id="IPR003439">
    <property type="entry name" value="ABC_transporter-like_ATP-bd"/>
</dbReference>
<dbReference type="Gene3D" id="3.40.50.300">
    <property type="entry name" value="P-loop containing nucleotide triphosphate hydrolases"/>
    <property type="match status" value="2"/>
</dbReference>
<evidence type="ECO:0000256" key="8">
    <source>
        <dbReference type="ARBA" id="ARBA00023204"/>
    </source>
</evidence>
<evidence type="ECO:0000256" key="4">
    <source>
        <dbReference type="ARBA" id="ARBA00022763"/>
    </source>
</evidence>
<dbReference type="FunFam" id="3.40.50.300:FF:000011">
    <property type="entry name" value="Putative ABC transporter ATP-binding component"/>
    <property type="match status" value="1"/>
</dbReference>
<feature type="binding site" evidence="11">
    <location>
        <begin position="36"/>
        <end position="43"/>
    </location>
    <ligand>
        <name>ATP</name>
        <dbReference type="ChEBI" id="CHEBI:30616"/>
        <label>1</label>
    </ligand>
</feature>
<dbReference type="GO" id="GO:0043022">
    <property type="term" value="F:ribosome binding"/>
    <property type="evidence" value="ECO:0007669"/>
    <property type="project" value="UniProtKB-UniRule"/>
</dbReference>
<comment type="subcellular location">
    <subcellularLocation>
        <location evidence="11">Cytoplasm</location>
    </subcellularLocation>
    <text evidence="11">Associates with ribosomes.</text>
</comment>
<dbReference type="GO" id="GO:0016887">
    <property type="term" value="F:ATP hydrolysis activity"/>
    <property type="evidence" value="ECO:0007669"/>
    <property type="project" value="UniProtKB-UniRule"/>
</dbReference>
<dbReference type="GO" id="GO:0006281">
    <property type="term" value="P:DNA repair"/>
    <property type="evidence" value="ECO:0007669"/>
    <property type="project" value="UniProtKB-KW"/>
</dbReference>
<gene>
    <name evidence="11" type="primary">uup</name>
    <name evidence="14" type="ORF">EVA69_02615</name>
</gene>
<dbReference type="GO" id="GO:0003677">
    <property type="term" value="F:DNA binding"/>
    <property type="evidence" value="ECO:0007669"/>
    <property type="project" value="UniProtKB-UniRule"/>
</dbReference>
<evidence type="ECO:0000256" key="9">
    <source>
        <dbReference type="ARBA" id="ARBA00049360"/>
    </source>
</evidence>
<feature type="region of interest" description="Disordered" evidence="12">
    <location>
        <begin position="539"/>
        <end position="570"/>
    </location>
</feature>
<evidence type="ECO:0000256" key="12">
    <source>
        <dbReference type="SAM" id="MobiDB-lite"/>
    </source>
</evidence>
<keyword evidence="1 11" id="KW-0963">Cytoplasm</keyword>
<comment type="catalytic activity">
    <reaction evidence="9 11">
        <text>ATP + H2O = ADP + phosphate + H(+)</text>
        <dbReference type="Rhea" id="RHEA:13065"/>
        <dbReference type="ChEBI" id="CHEBI:15377"/>
        <dbReference type="ChEBI" id="CHEBI:15378"/>
        <dbReference type="ChEBI" id="CHEBI:30616"/>
        <dbReference type="ChEBI" id="CHEBI:43474"/>
        <dbReference type="ChEBI" id="CHEBI:456216"/>
    </reaction>
</comment>
<dbReference type="Gene3D" id="1.10.287.380">
    <property type="entry name" value="Valyl-tRNA synthetase, C-terminal domain"/>
    <property type="match status" value="1"/>
</dbReference>
<evidence type="ECO:0000256" key="1">
    <source>
        <dbReference type="ARBA" id="ARBA00022490"/>
    </source>
</evidence>
<dbReference type="InterPro" id="IPR032781">
    <property type="entry name" value="ABC_tran_Xtn"/>
</dbReference>
<keyword evidence="4 11" id="KW-0227">DNA damage</keyword>
<evidence type="ECO:0000256" key="5">
    <source>
        <dbReference type="ARBA" id="ARBA00022801"/>
    </source>
</evidence>
<accession>A0A520S2T3</accession>
<dbReference type="EC" id="3.6.1.-" evidence="11"/>
<dbReference type="PROSITE" id="PS50893">
    <property type="entry name" value="ABC_TRANSPORTER_2"/>
    <property type="match status" value="2"/>
</dbReference>
<dbReference type="Pfam" id="PF00005">
    <property type="entry name" value="ABC_tran"/>
    <property type="match status" value="2"/>
</dbReference>
<dbReference type="InterPro" id="IPR037118">
    <property type="entry name" value="Val-tRNA_synth_C_sf"/>
</dbReference>
<evidence type="ECO:0000313" key="15">
    <source>
        <dbReference type="Proteomes" id="UP000320404"/>
    </source>
</evidence>
<dbReference type="PANTHER" id="PTHR42855">
    <property type="entry name" value="ABC TRANSPORTER ATP-BINDING SUBUNIT"/>
    <property type="match status" value="1"/>
</dbReference>
<dbReference type="Pfam" id="PF16326">
    <property type="entry name" value="ABC_tran_CTD"/>
    <property type="match status" value="1"/>
</dbReference>
<reference evidence="14 15" key="1">
    <citation type="submission" date="2019-02" db="EMBL/GenBank/DDBJ databases">
        <title>Prokaryotic population dynamics and viral predation in marine succession experiment using metagenomics: the confinement effect.</title>
        <authorList>
            <person name="Haro-Moreno J.M."/>
            <person name="Rodriguez-Valera F."/>
            <person name="Lopez-Perez M."/>
        </authorList>
    </citation>
    <scope>NUCLEOTIDE SEQUENCE [LARGE SCALE GENOMIC DNA]</scope>
    <source>
        <strain evidence="14">MED-G158</strain>
    </source>
</reference>
<proteinExistence type="inferred from homology"/>
<evidence type="ECO:0000313" key="14">
    <source>
        <dbReference type="EMBL" id="RZO76785.1"/>
    </source>
</evidence>
<keyword evidence="3 11" id="KW-0547">Nucleotide-binding</keyword>
<feature type="compositionally biased region" description="Basic and acidic residues" evidence="12">
    <location>
        <begin position="542"/>
        <end position="564"/>
    </location>
</feature>
<dbReference type="GO" id="GO:0005737">
    <property type="term" value="C:cytoplasm"/>
    <property type="evidence" value="ECO:0007669"/>
    <property type="project" value="UniProtKB-SubCell"/>
</dbReference>
<evidence type="ECO:0000256" key="6">
    <source>
        <dbReference type="ARBA" id="ARBA00022840"/>
    </source>
</evidence>
<dbReference type="InterPro" id="IPR043686">
    <property type="entry name" value="Uup"/>
</dbReference>
<feature type="domain" description="ABC transporter" evidence="13">
    <location>
        <begin position="316"/>
        <end position="534"/>
    </location>
</feature>
<keyword evidence="8 11" id="KW-0234">DNA repair</keyword>
<dbReference type="AlphaFoldDB" id="A0A520S2T3"/>
<keyword evidence="5 11" id="KW-0378">Hydrolase</keyword>
<dbReference type="Proteomes" id="UP000320404">
    <property type="component" value="Unassembled WGS sequence"/>
</dbReference>
<dbReference type="FunFam" id="3.40.50.300:FF:000309">
    <property type="entry name" value="ABC transporter ATP-binding protein"/>
    <property type="match status" value="1"/>
</dbReference>
<dbReference type="SMART" id="SM00382">
    <property type="entry name" value="AAA"/>
    <property type="match status" value="2"/>
</dbReference>
<protein>
    <recommendedName>
        <fullName evidence="11">ATP-binding protein Uup</fullName>
        <ecNumber evidence="11">3.6.1.-</ecNumber>
    </recommendedName>
</protein>
<sequence length="632" mass="71131">MPLLRLDKVSLNFGSHILLDEVDFQITKGQRIGLLGRNGAGKTTLMKIIAGSMQPESGERWLRPGTSLAWLEQSLPEADQETVYDMVAGGLSEIGDLLKRFHHLSALGGDTDMTELEQVQALLEAKQGWNLGQKVDTVIDQLKLPADEPMAQLSGGWRKRVALARALVREPELLLLDEPTNHLDIPAIEWLEQALKNYTGALLLVTHDRSFLENVANEIVEIDRGHLYQFEGSYQRFLRFREEQLAAEETANKLFDKKLAEEEVWIRQGIKARRTRNEGRVRALKAMREQHRQRRTQQGTASFEASQGDRSGKLVVDLDQVSHSFDDKQVIKDFSTTVIRGDRIGLVGVNGAGKSTLLKILLGQLEPTAGKVKLGTRLEIAYFDQLREQLDLDKDLIDNICGGQDFIEINGKRKHAISYLNDFLFTPERVRTPAKALSGGEQNRAILAKVFSKPANVLVLDEPTNDLDIETLELLEDILIKFEGTVLLVSHDRQFMDNTVTSLMVFTGEGHIEQHVGGFTDWTRSGGSLQEIQQQLAAKAEPATKKEKPKRVQEPQDKQADNKESHRKKKALEKLMRSIEKLESQAEALEGKMAEEGFYSQDQQRIDAVLKESADNKENLEAAYAEWESLEN</sequence>
<keyword evidence="7 11" id="KW-0238">DNA-binding</keyword>
<dbReference type="PANTHER" id="PTHR42855:SF1">
    <property type="entry name" value="ABC TRANSPORTER DOMAIN-CONTAINING PROTEIN"/>
    <property type="match status" value="1"/>
</dbReference>
<organism evidence="14 15">
    <name type="scientific">OM182 bacterium</name>
    <dbReference type="NCBI Taxonomy" id="2510334"/>
    <lineage>
        <taxon>Bacteria</taxon>
        <taxon>Pseudomonadati</taxon>
        <taxon>Pseudomonadota</taxon>
        <taxon>Gammaproteobacteria</taxon>
        <taxon>OMG group</taxon>
        <taxon>OM182 clade</taxon>
    </lineage>
</organism>
<evidence type="ECO:0000256" key="10">
    <source>
        <dbReference type="ARBA" id="ARBA00061478"/>
    </source>
</evidence>
<dbReference type="InterPro" id="IPR017871">
    <property type="entry name" value="ABC_transporter-like_CS"/>
</dbReference>
<dbReference type="GO" id="GO:0005524">
    <property type="term" value="F:ATP binding"/>
    <property type="evidence" value="ECO:0007669"/>
    <property type="project" value="UniProtKB-UniRule"/>
</dbReference>
<comment type="caution">
    <text evidence="14">The sequence shown here is derived from an EMBL/GenBank/DDBJ whole genome shotgun (WGS) entry which is preliminary data.</text>
</comment>
<feature type="binding site" evidence="11">
    <location>
        <begin position="348"/>
        <end position="355"/>
    </location>
    <ligand>
        <name>ATP</name>
        <dbReference type="ChEBI" id="CHEBI:30616"/>
        <label>2</label>
    </ligand>
</feature>
<dbReference type="EMBL" id="SHAH01000025">
    <property type="protein sequence ID" value="RZO76785.1"/>
    <property type="molecule type" value="Genomic_DNA"/>
</dbReference>
<dbReference type="CDD" id="cd03221">
    <property type="entry name" value="ABCF_EF-3"/>
    <property type="match status" value="2"/>
</dbReference>
<dbReference type="HAMAP" id="MF_00848">
    <property type="entry name" value="Uup"/>
    <property type="match status" value="1"/>
</dbReference>
<comment type="similarity">
    <text evidence="10 11">Belongs to the ABC transporter superfamily. ABCF family. Uup subfamily.</text>
</comment>
<dbReference type="Pfam" id="PF12848">
    <property type="entry name" value="ABC_tran_Xtn"/>
    <property type="match status" value="1"/>
</dbReference>
<evidence type="ECO:0000256" key="2">
    <source>
        <dbReference type="ARBA" id="ARBA00022737"/>
    </source>
</evidence>
<dbReference type="InterPro" id="IPR027417">
    <property type="entry name" value="P-loop_NTPase"/>
</dbReference>
<dbReference type="InterPro" id="IPR003593">
    <property type="entry name" value="AAA+_ATPase"/>
</dbReference>
<keyword evidence="6 11" id="KW-0067">ATP-binding</keyword>
<dbReference type="InterPro" id="IPR032524">
    <property type="entry name" value="ABC_tran_C"/>
</dbReference>
<feature type="domain" description="ABC transporter" evidence="13">
    <location>
        <begin position="4"/>
        <end position="249"/>
    </location>
</feature>
<comment type="function">
    <text evidence="11">Probably plays a role in ribosome assembly or function. May be involved in resolution of branched DNA intermediates that result from template switching in postreplication gaps. Binds DNA and has ATPase activity.</text>
</comment>
<evidence type="ECO:0000256" key="3">
    <source>
        <dbReference type="ARBA" id="ARBA00022741"/>
    </source>
</evidence>
<evidence type="ECO:0000259" key="13">
    <source>
        <dbReference type="PROSITE" id="PS50893"/>
    </source>
</evidence>
<evidence type="ECO:0000256" key="7">
    <source>
        <dbReference type="ARBA" id="ARBA00023125"/>
    </source>
</evidence>